<proteinExistence type="predicted"/>
<organism evidence="1">
    <name type="scientific">Tetraselmis sp. GSL018</name>
    <dbReference type="NCBI Taxonomy" id="582737"/>
    <lineage>
        <taxon>Eukaryota</taxon>
        <taxon>Viridiplantae</taxon>
        <taxon>Chlorophyta</taxon>
        <taxon>core chlorophytes</taxon>
        <taxon>Chlorodendrophyceae</taxon>
        <taxon>Chlorodendrales</taxon>
        <taxon>Chlorodendraceae</taxon>
        <taxon>Tetraselmis</taxon>
    </lineage>
</organism>
<name>A0A061SBY1_9CHLO</name>
<protein>
    <submittedName>
        <fullName evidence="1">E3 ubiquitin-protein ligase upl1-like</fullName>
    </submittedName>
</protein>
<dbReference type="EMBL" id="GBEZ01004852">
    <property type="protein sequence ID" value="JAC80395.1"/>
    <property type="molecule type" value="Transcribed_RNA"/>
</dbReference>
<evidence type="ECO:0000313" key="1">
    <source>
        <dbReference type="EMBL" id="JAC80395.1"/>
    </source>
</evidence>
<feature type="non-terminal residue" evidence="1">
    <location>
        <position position="104"/>
    </location>
</feature>
<sequence>MRVKPKKTVEVPSAVKAFIERAENAGPDNLAGVLEEFDWQYDKGDFNHWVALLNLFDKWLEENVKPRKDLQLEKDDDGSDPRTTLAILRVTTAILENCNNKHLY</sequence>
<dbReference type="AlphaFoldDB" id="A0A061SBY1"/>
<gene>
    <name evidence="1" type="ORF">TSPGSL018_10364</name>
</gene>
<accession>A0A061SBY1</accession>
<reference evidence="1" key="1">
    <citation type="submission" date="2014-05" db="EMBL/GenBank/DDBJ databases">
        <title>The transcriptome of the halophilic microalga Tetraselmis sp. GSL018 isolated from the Great Salt Lake, Utah.</title>
        <authorList>
            <person name="Jinkerson R.E."/>
            <person name="D'Adamo S."/>
            <person name="Posewitz M.C."/>
        </authorList>
    </citation>
    <scope>NUCLEOTIDE SEQUENCE</scope>
    <source>
        <strain evidence="1">GSL018</strain>
    </source>
</reference>